<dbReference type="EMBL" id="JAKELO010000002">
    <property type="protein sequence ID" value="MDE4908999.1"/>
    <property type="molecule type" value="Genomic_DNA"/>
</dbReference>
<proteinExistence type="predicted"/>
<dbReference type="RefSeq" id="WP_274925606.1">
    <property type="nucleotide sequence ID" value="NZ_JAKELO010000002.1"/>
</dbReference>
<reference evidence="2" key="1">
    <citation type="submission" date="2022-01" db="EMBL/GenBank/DDBJ databases">
        <title>Draft genome of Methanogenium marinum DSM 15558.</title>
        <authorList>
            <person name="Chen S.-C."/>
            <person name="You Y.-T."/>
        </authorList>
    </citation>
    <scope>NUCLEOTIDE SEQUENCE</scope>
    <source>
        <strain evidence="2">DSM 15558</strain>
    </source>
</reference>
<dbReference type="GO" id="GO:0016491">
    <property type="term" value="F:oxidoreductase activity"/>
    <property type="evidence" value="ECO:0007669"/>
    <property type="project" value="TreeGrafter"/>
</dbReference>
<evidence type="ECO:0000313" key="2">
    <source>
        <dbReference type="EMBL" id="MDE4908999.1"/>
    </source>
</evidence>
<dbReference type="PANTHER" id="PTHR12697">
    <property type="entry name" value="PBS LYASE HEAT-LIKE PROTEIN"/>
    <property type="match status" value="1"/>
</dbReference>
<gene>
    <name evidence="2" type="ORF">L0665_10305</name>
</gene>
<dbReference type="AlphaFoldDB" id="A0A9Q4KUP0"/>
<evidence type="ECO:0000313" key="3">
    <source>
        <dbReference type="Proteomes" id="UP001143747"/>
    </source>
</evidence>
<keyword evidence="3" id="KW-1185">Reference proteome</keyword>
<accession>A0A9Q4KUP0</accession>
<dbReference type="Proteomes" id="UP001143747">
    <property type="component" value="Unassembled WGS sequence"/>
</dbReference>
<comment type="caution">
    <text evidence="2">The sequence shown here is derived from an EMBL/GenBank/DDBJ whole genome shotgun (WGS) entry which is preliminary data.</text>
</comment>
<dbReference type="PANTHER" id="PTHR12697:SF5">
    <property type="entry name" value="DEOXYHYPUSINE HYDROXYLASE"/>
    <property type="match status" value="1"/>
</dbReference>
<dbReference type="SMART" id="SM00567">
    <property type="entry name" value="EZ_HEAT"/>
    <property type="match status" value="4"/>
</dbReference>
<dbReference type="Gene3D" id="1.25.10.10">
    <property type="entry name" value="Leucine-rich Repeat Variant"/>
    <property type="match status" value="3"/>
</dbReference>
<dbReference type="SUPFAM" id="SSF48371">
    <property type="entry name" value="ARM repeat"/>
    <property type="match status" value="2"/>
</dbReference>
<dbReference type="Pfam" id="PF13646">
    <property type="entry name" value="HEAT_2"/>
    <property type="match status" value="3"/>
</dbReference>
<dbReference type="InterPro" id="IPR004155">
    <property type="entry name" value="PBS_lyase_HEAT"/>
</dbReference>
<dbReference type="InterPro" id="IPR016024">
    <property type="entry name" value="ARM-type_fold"/>
</dbReference>
<sequence length="917" mass="99897">MGFFRRSGQSLEQCIEKHEYQCIVQISLKGTGDSAAAVNALLFFGTSETQSLADVFDSLNERDMMDVARAIVQSGGPCHPAVLALARSAGNGFGRSLGRAVMRCGEDAFDVLVAHTGGEDQNARLGAICLLGFIGKTGIPVLKGILYRADGEDQRTAARCLQRLEWTPEKPEEKPMFFFLCDDWEELVRLKERALPLLFSLVKKDDPTLRRNAIRAMGKIGDGRVVSVIMPYVDDCDPEVRIAAVTALVRYDTPEIERCLVGALNHTDSQIRIDAAHALKRKGWSPRTEGEQIRYTIACGNWDAVIRLGDRLIPDLIRIVRSGDNEWMGAVYALAGLGPDAAQELQIILPSLPDSQQQEIVSVFRTVVEKNRIKRENLQKEQKLELQKQEDERNKKLKEKESKGPSDKEIWDAQKRVMEGFKWLRLQKVATEQIYAIISEGVEVHNISFEMAVAALSSKDEAIRAAAIDVLSMKGERANPYIMKAAYDASSIVRSAVADSIGFTAQASMMKVLSLLSKDLVVDVRLATVRALQMMNNERAFPYIVNLFSDEDAMVRDAAAHAAATYGRFGLPVLLRSLQVEDSEIRIAAAAALGEICDIRSLPFLLPHLGEPDQRVRDVIRAAIVQHDYRAIEPLQEFIEEADGDAKNAALLALYEINPDLAGEKGVGSQIFEEALAVTDSSGTTPVSSVRSFLSGKKKGVSGKGEVKTADAGPASDAPGYDEISGGTFDSQNVHLDSRTCEELVLRIEEGEESLSSALLVDLYDDKSSLKTDLISAMKGSDREFAMHAATLLSKIGWSPDGSGEETLFLLATGNIAELKKGGDSTAQILSGMVQTMPPSVQNTIVDVLSGIRGKDGVIGLAQIVSGDSGAISDAAAESLLEMDVDVVPFIREFAASKDGVGKRRLLKIIRKIEGGQ</sequence>
<dbReference type="InterPro" id="IPR011989">
    <property type="entry name" value="ARM-like"/>
</dbReference>
<feature type="region of interest" description="Disordered" evidence="1">
    <location>
        <begin position="384"/>
        <end position="408"/>
    </location>
</feature>
<organism evidence="2 3">
    <name type="scientific">Methanogenium marinum</name>
    <dbReference type="NCBI Taxonomy" id="348610"/>
    <lineage>
        <taxon>Archaea</taxon>
        <taxon>Methanobacteriati</taxon>
        <taxon>Methanobacteriota</taxon>
        <taxon>Stenosarchaea group</taxon>
        <taxon>Methanomicrobia</taxon>
        <taxon>Methanomicrobiales</taxon>
        <taxon>Methanomicrobiaceae</taxon>
        <taxon>Methanogenium</taxon>
    </lineage>
</organism>
<feature type="region of interest" description="Disordered" evidence="1">
    <location>
        <begin position="698"/>
        <end position="726"/>
    </location>
</feature>
<name>A0A9Q4KUP0_9EURY</name>
<protein>
    <submittedName>
        <fullName evidence="2">HEAT repeat domain-containing protein</fullName>
    </submittedName>
</protein>
<evidence type="ECO:0000256" key="1">
    <source>
        <dbReference type="SAM" id="MobiDB-lite"/>
    </source>
</evidence>